<dbReference type="PANTHER" id="PTHR47199:SF2">
    <property type="entry name" value="PHOTOSYSTEM II STABILITY_ASSEMBLY FACTOR HCF136, CHLOROPLASTIC"/>
    <property type="match status" value="1"/>
</dbReference>
<dbReference type="SUPFAM" id="SSF110296">
    <property type="entry name" value="Oligoxyloglucan reducing end-specific cellobiohydrolase"/>
    <property type="match status" value="1"/>
</dbReference>
<gene>
    <name evidence="5" type="ORF">D3872_17590</name>
</gene>
<keyword evidence="2" id="KW-0604">Photosystem II</keyword>
<dbReference type="GO" id="GO:0009523">
    <property type="term" value="C:photosystem II"/>
    <property type="evidence" value="ECO:0007669"/>
    <property type="project" value="UniProtKB-KW"/>
</dbReference>
<feature type="signal peptide" evidence="3">
    <location>
        <begin position="1"/>
        <end position="24"/>
    </location>
</feature>
<evidence type="ECO:0000313" key="5">
    <source>
        <dbReference type="EMBL" id="RJG14491.1"/>
    </source>
</evidence>
<dbReference type="InterPro" id="IPR015943">
    <property type="entry name" value="WD40/YVTN_repeat-like_dom_sf"/>
</dbReference>
<dbReference type="OrthoDB" id="9767885at2"/>
<keyword evidence="6" id="KW-1185">Reference proteome</keyword>
<reference evidence="5 6" key="1">
    <citation type="submission" date="2018-09" db="EMBL/GenBank/DDBJ databases">
        <authorList>
            <person name="Zhu H."/>
        </authorList>
    </citation>
    <scope>NUCLEOTIDE SEQUENCE [LARGE SCALE GENOMIC DNA]</scope>
    <source>
        <strain evidence="5 6">K1S02-61</strain>
    </source>
</reference>
<evidence type="ECO:0000256" key="2">
    <source>
        <dbReference type="ARBA" id="ARBA00023276"/>
    </source>
</evidence>
<dbReference type="PANTHER" id="PTHR47199">
    <property type="entry name" value="PHOTOSYSTEM II STABILITY/ASSEMBLY FACTOR HCF136, CHLOROPLASTIC"/>
    <property type="match status" value="1"/>
</dbReference>
<feature type="chain" id="PRO_5019065051" evidence="3">
    <location>
        <begin position="25"/>
        <end position="351"/>
    </location>
</feature>
<dbReference type="RefSeq" id="WP_119812029.1">
    <property type="nucleotide sequence ID" value="NZ_QYUP01000129.1"/>
</dbReference>
<evidence type="ECO:0000313" key="6">
    <source>
        <dbReference type="Proteomes" id="UP000284006"/>
    </source>
</evidence>
<protein>
    <submittedName>
        <fullName evidence="5">Glycosyl hydrolase</fullName>
    </submittedName>
</protein>
<keyword evidence="5" id="KW-0378">Hydrolase</keyword>
<sequence length="351" mass="36968">MGRFILMRAAAACALATAILPCHAAYQDPLDVPARQSTLVARSAMAGIATSGSKVAAVGRRGHILIANDAGTTWIQSPSPVSSDLVAVHFASERHGWAVGHDGVVLHSGDGGRSWAKQFDGRAAAKTTVAYYREAGSGQAGSDALLADAQRYIEQGPIHPFLDVWFEDEQKGFVVGAFGQIFATEDGGNSWIPWMDRMDNPNSLHLYGIRGSADGIYVVGEQGLILRLDKEKRRFVALPGSYQGTYFGLVAEQGTLLVFGMRGNAFRSSDSGRTWNKVDTRLSEGITGGTRLADGRIVLVTQGSKLLISNDGGASFTLRKAAVPNAFAGVAAAGTGVAVVGAQGVGFEKLK</sequence>
<keyword evidence="1" id="KW-0602">Photosynthesis</keyword>
<feature type="domain" description="Photosynthesis system II assembly factor Ycf48/Hcf136-like" evidence="4">
    <location>
        <begin position="161"/>
        <end position="300"/>
    </location>
</feature>
<dbReference type="Proteomes" id="UP000284006">
    <property type="component" value="Unassembled WGS sequence"/>
</dbReference>
<dbReference type="GO" id="GO:0016787">
    <property type="term" value="F:hydrolase activity"/>
    <property type="evidence" value="ECO:0007669"/>
    <property type="project" value="UniProtKB-KW"/>
</dbReference>
<evidence type="ECO:0000256" key="1">
    <source>
        <dbReference type="ARBA" id="ARBA00022531"/>
    </source>
</evidence>
<evidence type="ECO:0000256" key="3">
    <source>
        <dbReference type="SAM" id="SignalP"/>
    </source>
</evidence>
<dbReference type="Gene3D" id="2.130.10.10">
    <property type="entry name" value="YVTN repeat-like/Quinoprotein amine dehydrogenase"/>
    <property type="match status" value="2"/>
</dbReference>
<keyword evidence="3" id="KW-0732">Signal</keyword>
<dbReference type="EMBL" id="QYUP01000129">
    <property type="protein sequence ID" value="RJG14491.1"/>
    <property type="molecule type" value="Genomic_DNA"/>
</dbReference>
<evidence type="ECO:0000259" key="4">
    <source>
        <dbReference type="Pfam" id="PF14870"/>
    </source>
</evidence>
<dbReference type="AlphaFoldDB" id="A0A418XPZ0"/>
<dbReference type="InterPro" id="IPR028203">
    <property type="entry name" value="PSII_CF48-like_dom"/>
</dbReference>
<dbReference type="Pfam" id="PF14870">
    <property type="entry name" value="PSII_BNR"/>
    <property type="match status" value="2"/>
</dbReference>
<accession>A0A418XPZ0</accession>
<organism evidence="5 6">
    <name type="scientific">Massilia cavernae</name>
    <dbReference type="NCBI Taxonomy" id="2320864"/>
    <lineage>
        <taxon>Bacteria</taxon>
        <taxon>Pseudomonadati</taxon>
        <taxon>Pseudomonadota</taxon>
        <taxon>Betaproteobacteria</taxon>
        <taxon>Burkholderiales</taxon>
        <taxon>Oxalobacteraceae</taxon>
        <taxon>Telluria group</taxon>
        <taxon>Massilia</taxon>
    </lineage>
</organism>
<feature type="domain" description="Photosynthesis system II assembly factor Ycf48/Hcf136-like" evidence="4">
    <location>
        <begin position="58"/>
        <end position="117"/>
    </location>
</feature>
<name>A0A418XPZ0_9BURK</name>
<proteinExistence type="predicted"/>
<dbReference type="CDD" id="cd15482">
    <property type="entry name" value="Sialidase_non-viral"/>
    <property type="match status" value="1"/>
</dbReference>
<dbReference type="GO" id="GO:0015979">
    <property type="term" value="P:photosynthesis"/>
    <property type="evidence" value="ECO:0007669"/>
    <property type="project" value="UniProtKB-KW"/>
</dbReference>
<comment type="caution">
    <text evidence="5">The sequence shown here is derived from an EMBL/GenBank/DDBJ whole genome shotgun (WGS) entry which is preliminary data.</text>
</comment>